<dbReference type="EMBL" id="JAAKFY010000004">
    <property type="protein sequence ID" value="KAF3858345.1"/>
    <property type="molecule type" value="Genomic_DNA"/>
</dbReference>
<dbReference type="AlphaFoldDB" id="A0A7J5Z9E1"/>
<feature type="compositionally biased region" description="Basic and acidic residues" evidence="1">
    <location>
        <begin position="30"/>
        <end position="44"/>
    </location>
</feature>
<name>A0A7J5Z9E1_DISMA</name>
<reference evidence="2 3" key="1">
    <citation type="submission" date="2020-03" db="EMBL/GenBank/DDBJ databases">
        <title>Dissostichus mawsoni Genome sequencing and assembly.</title>
        <authorList>
            <person name="Park H."/>
        </authorList>
    </citation>
    <scope>NUCLEOTIDE SEQUENCE [LARGE SCALE GENOMIC DNA]</scope>
    <source>
        <strain evidence="2">DM0001</strain>
        <tissue evidence="2">Muscle</tissue>
    </source>
</reference>
<protein>
    <submittedName>
        <fullName evidence="2">Uncharacterized protein</fullName>
    </submittedName>
</protein>
<feature type="compositionally biased region" description="Polar residues" evidence="1">
    <location>
        <begin position="1"/>
        <end position="11"/>
    </location>
</feature>
<keyword evidence="3" id="KW-1185">Reference proteome</keyword>
<evidence type="ECO:0000256" key="1">
    <source>
        <dbReference type="SAM" id="MobiDB-lite"/>
    </source>
</evidence>
<sequence>MFLTNSQTESHAATADPQAPAGPFSGRQAESSKAERLAEDRQASERVNQQRMSRGAVRSRAPDLWIDIRLPPEESAARWVAVATAVEEEEGEEEEEEGAYRSCRLGIQILQSPLPPSLPH</sequence>
<gene>
    <name evidence="2" type="ORF">F7725_011546</name>
</gene>
<feature type="region of interest" description="Disordered" evidence="1">
    <location>
        <begin position="1"/>
        <end position="59"/>
    </location>
</feature>
<comment type="caution">
    <text evidence="2">The sequence shown here is derived from an EMBL/GenBank/DDBJ whole genome shotgun (WGS) entry which is preliminary data.</text>
</comment>
<proteinExistence type="predicted"/>
<accession>A0A7J5Z9E1</accession>
<evidence type="ECO:0000313" key="2">
    <source>
        <dbReference type="EMBL" id="KAF3858345.1"/>
    </source>
</evidence>
<evidence type="ECO:0000313" key="3">
    <source>
        <dbReference type="Proteomes" id="UP000518266"/>
    </source>
</evidence>
<dbReference type="Proteomes" id="UP000518266">
    <property type="component" value="Unassembled WGS sequence"/>
</dbReference>
<organism evidence="2 3">
    <name type="scientific">Dissostichus mawsoni</name>
    <name type="common">Antarctic cod</name>
    <dbReference type="NCBI Taxonomy" id="36200"/>
    <lineage>
        <taxon>Eukaryota</taxon>
        <taxon>Metazoa</taxon>
        <taxon>Chordata</taxon>
        <taxon>Craniata</taxon>
        <taxon>Vertebrata</taxon>
        <taxon>Euteleostomi</taxon>
        <taxon>Actinopterygii</taxon>
        <taxon>Neopterygii</taxon>
        <taxon>Teleostei</taxon>
        <taxon>Neoteleostei</taxon>
        <taxon>Acanthomorphata</taxon>
        <taxon>Eupercaria</taxon>
        <taxon>Perciformes</taxon>
        <taxon>Notothenioidei</taxon>
        <taxon>Nototheniidae</taxon>
        <taxon>Dissostichus</taxon>
    </lineage>
</organism>